<organism evidence="1 2">
    <name type="scientific">Bauhinia variegata</name>
    <name type="common">Purple orchid tree</name>
    <name type="synonym">Phanera variegata</name>
    <dbReference type="NCBI Taxonomy" id="167791"/>
    <lineage>
        <taxon>Eukaryota</taxon>
        <taxon>Viridiplantae</taxon>
        <taxon>Streptophyta</taxon>
        <taxon>Embryophyta</taxon>
        <taxon>Tracheophyta</taxon>
        <taxon>Spermatophyta</taxon>
        <taxon>Magnoliopsida</taxon>
        <taxon>eudicotyledons</taxon>
        <taxon>Gunneridae</taxon>
        <taxon>Pentapetalae</taxon>
        <taxon>rosids</taxon>
        <taxon>fabids</taxon>
        <taxon>Fabales</taxon>
        <taxon>Fabaceae</taxon>
        <taxon>Cercidoideae</taxon>
        <taxon>Cercideae</taxon>
        <taxon>Bauhiniinae</taxon>
        <taxon>Bauhinia</taxon>
    </lineage>
</organism>
<proteinExistence type="predicted"/>
<evidence type="ECO:0000313" key="2">
    <source>
        <dbReference type="Proteomes" id="UP000828941"/>
    </source>
</evidence>
<gene>
    <name evidence="1" type="ORF">L6164_005162</name>
</gene>
<name>A0ACB9PQF4_BAUVA</name>
<protein>
    <submittedName>
        <fullName evidence="1">Uncharacterized protein</fullName>
    </submittedName>
</protein>
<sequence length="539" mass="58406">MASRMLSSLRSVSSFGSPSKRCSVLHSGLYYCWVRGINGVAESVAADEPIIPPVQIDHTQLLINGDFVDAASGKTFSTFDPRSGDLIANVAEADREDVNRAVSAARKAFDEGPWPRMTAYERSRILLRCADLLEKHNDEVAALETWDSGKPYEQAAKVEVPMVTRVFRYYAGWADKIHGLTVPADGPYHVQTLHEPIGVAGQIIPWNFPLLIYSWKVGPALACGNTVVLKTSEQTPLSALYVSKLFLEAGLPPGVLNVISGFGPTAGAALCSHMDVDKLAFTGSSSTGKIVLGLSAQSNLKPVTLELGGKSPFIVCKDADIDAAAEAAHSALFFNQGQCCVAGSRTFVHESIYDEFVEKAKELAAKRVVGDPFKIGVEQGPQIDSVQFEKILRYIRSGVESGATLETGGQRIGSKGYYMRPTVFSNVEDDMLIAKDEIFGPVQSILKFKDLEEVIRRANATPYGLAAGVFTQNIDYANSLTRALRVGTVWINCYDVFDATIPFGGYKMSGQGRVKGMNSLSNYLQVKAAVTPLNNPAWL</sequence>
<keyword evidence="2" id="KW-1185">Reference proteome</keyword>
<comment type="caution">
    <text evidence="1">The sequence shown here is derived from an EMBL/GenBank/DDBJ whole genome shotgun (WGS) entry which is preliminary data.</text>
</comment>
<dbReference type="EMBL" id="CM039428">
    <property type="protein sequence ID" value="KAI4350741.1"/>
    <property type="molecule type" value="Genomic_DNA"/>
</dbReference>
<reference evidence="1 2" key="1">
    <citation type="journal article" date="2022" name="DNA Res.">
        <title>Chromosomal-level genome assembly of the orchid tree Bauhinia variegata (Leguminosae; Cercidoideae) supports the allotetraploid origin hypothesis of Bauhinia.</title>
        <authorList>
            <person name="Zhong Y."/>
            <person name="Chen Y."/>
            <person name="Zheng D."/>
            <person name="Pang J."/>
            <person name="Liu Y."/>
            <person name="Luo S."/>
            <person name="Meng S."/>
            <person name="Qian L."/>
            <person name="Wei D."/>
            <person name="Dai S."/>
            <person name="Zhou R."/>
        </authorList>
    </citation>
    <scope>NUCLEOTIDE SEQUENCE [LARGE SCALE GENOMIC DNA]</scope>
    <source>
        <strain evidence="1">BV-YZ2020</strain>
    </source>
</reference>
<dbReference type="Proteomes" id="UP000828941">
    <property type="component" value="Chromosome 3"/>
</dbReference>
<accession>A0ACB9PQF4</accession>
<evidence type="ECO:0000313" key="1">
    <source>
        <dbReference type="EMBL" id="KAI4350741.1"/>
    </source>
</evidence>